<feature type="domain" description="Peptidase S1" evidence="12">
    <location>
        <begin position="20"/>
        <end position="230"/>
    </location>
</feature>
<dbReference type="FunFam" id="2.40.10.10:FF:000005">
    <property type="entry name" value="Serine protease 37"/>
    <property type="match status" value="2"/>
</dbReference>
<name>A0AA88MDH6_CHASR</name>
<sequence>MFIHLKLTLLLALTLDARGYTRGRNGNHEAVPHSRPYMVLLERHMEDKTTNYCGGFLLNEDFVMTAAHCQAKFFTALLGVHHVFSNNVTQRISVEQAIPHINFNRTDLSNDIMLLKLTSDAHFNKNVSPITLGEEGDGSLPRSCIVSGWGKSNKNTKYMSSVLMEGNVTLIDNERCNGEKVYCSMGGTRPAEGDSGIPLVCEGKAYGVASSSLRDKVAQLDRDLIMSAQCKLVTLMFALALHGQVYTLKIIGGHEAVPHSRPYMVLLERHMDDKTTNFCGGFLLNEDFVMTAAHCQAKSYTVLLGIHNVHTKSQTLSVKHDFPHKGYNATDYRNDIMLLKLNSKAKFNKNVSAIALAEGDGSLPSSCIVSGWGISKKNEDYMSVDLMEVNVTLVDEEQCPKANSYCSKGEAGPAEGDSGGPLVCKDGKAYGVVCASLKSKNDDARITAYTKITDYGEWINSIIQKYQE</sequence>
<keyword evidence="5 10" id="KW-0720">Serine protease</keyword>
<evidence type="ECO:0000256" key="9">
    <source>
        <dbReference type="ARBA" id="ARBA00038868"/>
    </source>
</evidence>
<evidence type="ECO:0000313" key="13">
    <source>
        <dbReference type="EMBL" id="KAK2835725.1"/>
    </source>
</evidence>
<gene>
    <name evidence="13" type="ORF">Q5P01_016209</name>
</gene>
<keyword evidence="2 10" id="KW-0645">Protease</keyword>
<feature type="chain" id="PRO_5041635893" description="trypsin" evidence="11">
    <location>
        <begin position="20"/>
        <end position="468"/>
    </location>
</feature>
<dbReference type="GO" id="GO:0006508">
    <property type="term" value="P:proteolysis"/>
    <property type="evidence" value="ECO:0007669"/>
    <property type="project" value="UniProtKB-KW"/>
</dbReference>
<evidence type="ECO:0000259" key="12">
    <source>
        <dbReference type="PROSITE" id="PS50240"/>
    </source>
</evidence>
<dbReference type="PROSITE" id="PS50240">
    <property type="entry name" value="TRYPSIN_DOM"/>
    <property type="match status" value="2"/>
</dbReference>
<evidence type="ECO:0000256" key="2">
    <source>
        <dbReference type="ARBA" id="ARBA00022670"/>
    </source>
</evidence>
<keyword evidence="4 10" id="KW-0378">Hydrolase</keyword>
<dbReference type="SMART" id="SM00020">
    <property type="entry name" value="Tryp_SPc"/>
    <property type="match status" value="2"/>
</dbReference>
<dbReference type="EMBL" id="JAUPFM010000012">
    <property type="protein sequence ID" value="KAK2835725.1"/>
    <property type="molecule type" value="Genomic_DNA"/>
</dbReference>
<dbReference type="CDD" id="cd00190">
    <property type="entry name" value="Tryp_SPc"/>
    <property type="match status" value="2"/>
</dbReference>
<dbReference type="AlphaFoldDB" id="A0AA88MDH6"/>
<evidence type="ECO:0000256" key="3">
    <source>
        <dbReference type="ARBA" id="ARBA00022729"/>
    </source>
</evidence>
<dbReference type="PANTHER" id="PTHR24271">
    <property type="entry name" value="KALLIKREIN-RELATED"/>
    <property type="match status" value="1"/>
</dbReference>
<feature type="signal peptide" evidence="11">
    <location>
        <begin position="1"/>
        <end position="19"/>
    </location>
</feature>
<dbReference type="EC" id="3.4.21.4" evidence="9"/>
<comment type="caution">
    <text evidence="13">The sequence shown here is derived from an EMBL/GenBank/DDBJ whole genome shotgun (WGS) entry which is preliminary data.</text>
</comment>
<dbReference type="InterPro" id="IPR009003">
    <property type="entry name" value="Peptidase_S1_PA"/>
</dbReference>
<keyword evidence="14" id="KW-1185">Reference proteome</keyword>
<reference evidence="13" key="1">
    <citation type="submission" date="2023-07" db="EMBL/GenBank/DDBJ databases">
        <title>Chromosome-level Genome Assembly of Striped Snakehead (Channa striata).</title>
        <authorList>
            <person name="Liu H."/>
        </authorList>
    </citation>
    <scope>NUCLEOTIDE SEQUENCE</scope>
    <source>
        <strain evidence="13">Gz</strain>
        <tissue evidence="13">Muscle</tissue>
    </source>
</reference>
<dbReference type="InterPro" id="IPR001314">
    <property type="entry name" value="Peptidase_S1A"/>
</dbReference>
<organism evidence="13 14">
    <name type="scientific">Channa striata</name>
    <name type="common">Snakehead murrel</name>
    <name type="synonym">Ophicephalus striatus</name>
    <dbReference type="NCBI Taxonomy" id="64152"/>
    <lineage>
        <taxon>Eukaryota</taxon>
        <taxon>Metazoa</taxon>
        <taxon>Chordata</taxon>
        <taxon>Craniata</taxon>
        <taxon>Vertebrata</taxon>
        <taxon>Euteleostomi</taxon>
        <taxon>Actinopterygii</taxon>
        <taxon>Neopterygii</taxon>
        <taxon>Teleostei</taxon>
        <taxon>Neoteleostei</taxon>
        <taxon>Acanthomorphata</taxon>
        <taxon>Anabantaria</taxon>
        <taxon>Anabantiformes</taxon>
        <taxon>Channoidei</taxon>
        <taxon>Channidae</taxon>
        <taxon>Channa</taxon>
    </lineage>
</organism>
<dbReference type="SUPFAM" id="SSF50494">
    <property type="entry name" value="Trypsin-like serine proteases"/>
    <property type="match status" value="2"/>
</dbReference>
<evidence type="ECO:0000313" key="14">
    <source>
        <dbReference type="Proteomes" id="UP001187415"/>
    </source>
</evidence>
<dbReference type="PRINTS" id="PR00722">
    <property type="entry name" value="CHYMOTRYPSIN"/>
</dbReference>
<evidence type="ECO:0000256" key="10">
    <source>
        <dbReference type="RuleBase" id="RU363034"/>
    </source>
</evidence>
<accession>A0AA88MDH6</accession>
<comment type="subcellular location">
    <subcellularLocation>
        <location evidence="1">Secreted</location>
        <location evidence="1">Extracellular space</location>
    </subcellularLocation>
</comment>
<evidence type="ECO:0000256" key="7">
    <source>
        <dbReference type="ARBA" id="ARBA00023157"/>
    </source>
</evidence>
<evidence type="ECO:0000256" key="1">
    <source>
        <dbReference type="ARBA" id="ARBA00004239"/>
    </source>
</evidence>
<dbReference type="PANTHER" id="PTHR24271:SF81">
    <property type="entry name" value="GRANZYME B"/>
    <property type="match status" value="1"/>
</dbReference>
<dbReference type="PROSITE" id="PS00135">
    <property type="entry name" value="TRYPSIN_SER"/>
    <property type="match status" value="1"/>
</dbReference>
<dbReference type="Proteomes" id="UP001187415">
    <property type="component" value="Unassembled WGS sequence"/>
</dbReference>
<dbReference type="InterPro" id="IPR043504">
    <property type="entry name" value="Peptidase_S1_PA_chymotrypsin"/>
</dbReference>
<dbReference type="GO" id="GO:0005576">
    <property type="term" value="C:extracellular region"/>
    <property type="evidence" value="ECO:0007669"/>
    <property type="project" value="UniProtKB-SubCell"/>
</dbReference>
<dbReference type="PROSITE" id="PS00134">
    <property type="entry name" value="TRYPSIN_HIS"/>
    <property type="match status" value="1"/>
</dbReference>
<dbReference type="InterPro" id="IPR001254">
    <property type="entry name" value="Trypsin_dom"/>
</dbReference>
<feature type="domain" description="Peptidase S1" evidence="12">
    <location>
        <begin position="250"/>
        <end position="464"/>
    </location>
</feature>
<proteinExistence type="predicted"/>
<keyword evidence="3 11" id="KW-0732">Signal</keyword>
<evidence type="ECO:0000256" key="5">
    <source>
        <dbReference type="ARBA" id="ARBA00022825"/>
    </source>
</evidence>
<dbReference type="InterPro" id="IPR033116">
    <property type="entry name" value="TRYPSIN_SER"/>
</dbReference>
<dbReference type="Pfam" id="PF00089">
    <property type="entry name" value="Trypsin"/>
    <property type="match status" value="2"/>
</dbReference>
<evidence type="ECO:0000256" key="4">
    <source>
        <dbReference type="ARBA" id="ARBA00022801"/>
    </source>
</evidence>
<evidence type="ECO:0000256" key="11">
    <source>
        <dbReference type="SAM" id="SignalP"/>
    </source>
</evidence>
<comment type="catalytic activity">
    <reaction evidence="8">
        <text>Preferential cleavage: Arg-|-Xaa, Lys-|-Xaa.</text>
        <dbReference type="EC" id="3.4.21.4"/>
    </reaction>
</comment>
<protein>
    <recommendedName>
        <fullName evidence="9">trypsin</fullName>
        <ecNumber evidence="9">3.4.21.4</ecNumber>
    </recommendedName>
</protein>
<dbReference type="InterPro" id="IPR018114">
    <property type="entry name" value="TRYPSIN_HIS"/>
</dbReference>
<keyword evidence="7" id="KW-1015">Disulfide bond</keyword>
<evidence type="ECO:0000256" key="8">
    <source>
        <dbReference type="ARBA" id="ARBA00036320"/>
    </source>
</evidence>
<evidence type="ECO:0000256" key="6">
    <source>
        <dbReference type="ARBA" id="ARBA00023145"/>
    </source>
</evidence>
<dbReference type="Gene3D" id="2.40.10.10">
    <property type="entry name" value="Trypsin-like serine proteases"/>
    <property type="match status" value="4"/>
</dbReference>
<dbReference type="GO" id="GO:0004252">
    <property type="term" value="F:serine-type endopeptidase activity"/>
    <property type="evidence" value="ECO:0007669"/>
    <property type="project" value="UniProtKB-EC"/>
</dbReference>
<keyword evidence="6" id="KW-0865">Zymogen</keyword>